<keyword evidence="3" id="KW-1185">Reference proteome</keyword>
<comment type="caution">
    <text evidence="2">The sequence shown here is derived from an EMBL/GenBank/DDBJ whole genome shotgun (WGS) entry which is preliminary data.</text>
</comment>
<organism evidence="2 3">
    <name type="scientific">Allacma fusca</name>
    <dbReference type="NCBI Taxonomy" id="39272"/>
    <lineage>
        <taxon>Eukaryota</taxon>
        <taxon>Metazoa</taxon>
        <taxon>Ecdysozoa</taxon>
        <taxon>Arthropoda</taxon>
        <taxon>Hexapoda</taxon>
        <taxon>Collembola</taxon>
        <taxon>Symphypleona</taxon>
        <taxon>Sminthuridae</taxon>
        <taxon>Allacma</taxon>
    </lineage>
</organism>
<gene>
    <name evidence="2" type="ORF">AFUS01_LOCUS28438</name>
</gene>
<evidence type="ECO:0000256" key="1">
    <source>
        <dbReference type="ARBA" id="ARBA00022793"/>
    </source>
</evidence>
<sequence length="120" mass="13918">QKAVESVEDCARYITEIIKGSEDFILYLNSHQCTNVFFWYVPPRLLPLEKDDAWWEDIGKVTTKLKERMVLEGNVMIGYAPLPHKGIPNAIRLVLPAFPEKTYADMDFIIEYIRKIGNDL</sequence>
<evidence type="ECO:0000313" key="2">
    <source>
        <dbReference type="EMBL" id="CAG7817900.1"/>
    </source>
</evidence>
<evidence type="ECO:0000313" key="3">
    <source>
        <dbReference type="Proteomes" id="UP000708208"/>
    </source>
</evidence>
<protein>
    <submittedName>
        <fullName evidence="2">Uncharacterized protein</fullName>
    </submittedName>
</protein>
<proteinExistence type="predicted"/>
<dbReference type="GO" id="GO:0016831">
    <property type="term" value="F:carboxy-lyase activity"/>
    <property type="evidence" value="ECO:0007669"/>
    <property type="project" value="UniProtKB-KW"/>
</dbReference>
<accession>A0A8J2PK11</accession>
<dbReference type="GO" id="GO:0005737">
    <property type="term" value="C:cytoplasm"/>
    <property type="evidence" value="ECO:0007669"/>
    <property type="project" value="TreeGrafter"/>
</dbReference>
<keyword evidence="1" id="KW-0456">Lyase</keyword>
<dbReference type="OrthoDB" id="392571at2759"/>
<feature type="non-terminal residue" evidence="2">
    <location>
        <position position="120"/>
    </location>
</feature>
<dbReference type="AlphaFoldDB" id="A0A8J2PK11"/>
<dbReference type="PANTHER" id="PTHR45677">
    <property type="entry name" value="GLUTAMATE DECARBOXYLASE-RELATED"/>
    <property type="match status" value="1"/>
</dbReference>
<name>A0A8J2PK11_9HEXA</name>
<dbReference type="EMBL" id="CAJVCH010406473">
    <property type="protein sequence ID" value="CAG7817900.1"/>
    <property type="molecule type" value="Genomic_DNA"/>
</dbReference>
<dbReference type="Proteomes" id="UP000708208">
    <property type="component" value="Unassembled WGS sequence"/>
</dbReference>
<keyword evidence="1" id="KW-0210">Decarboxylase</keyword>
<reference evidence="2" key="1">
    <citation type="submission" date="2021-06" db="EMBL/GenBank/DDBJ databases">
        <authorList>
            <person name="Hodson N. C."/>
            <person name="Mongue J. A."/>
            <person name="Jaron S. K."/>
        </authorList>
    </citation>
    <scope>NUCLEOTIDE SEQUENCE</scope>
</reference>
<dbReference type="PANTHER" id="PTHR45677:SF8">
    <property type="entry name" value="CYSTEINE SULFINIC ACID DECARBOXYLASE"/>
    <property type="match status" value="1"/>
</dbReference>